<evidence type="ECO:0000313" key="2">
    <source>
        <dbReference type="Proteomes" id="UP000564385"/>
    </source>
</evidence>
<name>A0A852V968_9BACT</name>
<reference evidence="1 2" key="1">
    <citation type="submission" date="2020-07" db="EMBL/GenBank/DDBJ databases">
        <title>Genomic Encyclopedia of Type Strains, Phase IV (KMG-V): Genome sequencing to study the core and pangenomes of soil and plant-associated prokaryotes.</title>
        <authorList>
            <person name="Whitman W."/>
        </authorList>
    </citation>
    <scope>NUCLEOTIDE SEQUENCE [LARGE SCALE GENOMIC DNA]</scope>
    <source>
        <strain evidence="1 2">M8UP22</strain>
    </source>
</reference>
<sequence length="50" mass="5398">MTVLIAVIYVGATVIVKVLARSLDAVMKALTLNIAELLRWSVPATWSLSV</sequence>
<dbReference type="EMBL" id="JACCCU010000001">
    <property type="protein sequence ID" value="NYF89443.1"/>
    <property type="molecule type" value="Genomic_DNA"/>
</dbReference>
<proteinExistence type="predicted"/>
<dbReference type="AlphaFoldDB" id="A0A852V968"/>
<gene>
    <name evidence="1" type="ORF">HDF08_001510</name>
</gene>
<evidence type="ECO:0000313" key="1">
    <source>
        <dbReference type="EMBL" id="NYF89443.1"/>
    </source>
</evidence>
<protein>
    <submittedName>
        <fullName evidence="1">Uncharacterized protein</fullName>
    </submittedName>
</protein>
<accession>A0A852V968</accession>
<dbReference type="Proteomes" id="UP000564385">
    <property type="component" value="Unassembled WGS sequence"/>
</dbReference>
<organism evidence="1 2">
    <name type="scientific">Tunturiibacter lichenicola</name>
    <dbReference type="NCBI Taxonomy" id="2051959"/>
    <lineage>
        <taxon>Bacteria</taxon>
        <taxon>Pseudomonadati</taxon>
        <taxon>Acidobacteriota</taxon>
        <taxon>Terriglobia</taxon>
        <taxon>Terriglobales</taxon>
        <taxon>Acidobacteriaceae</taxon>
        <taxon>Tunturiibacter</taxon>
    </lineage>
</organism>
<comment type="caution">
    <text evidence="1">The sequence shown here is derived from an EMBL/GenBank/DDBJ whole genome shotgun (WGS) entry which is preliminary data.</text>
</comment>